<name>A0A1G2DCI6_9BACT</name>
<feature type="transmembrane region" description="Helical" evidence="1">
    <location>
        <begin position="123"/>
        <end position="141"/>
    </location>
</feature>
<accession>A0A1G2DCI6</accession>
<keyword evidence="1" id="KW-0472">Membrane</keyword>
<dbReference type="AlphaFoldDB" id="A0A1G2DCI6"/>
<evidence type="ECO:0000256" key="1">
    <source>
        <dbReference type="SAM" id="Phobius"/>
    </source>
</evidence>
<proteinExistence type="predicted"/>
<protein>
    <submittedName>
        <fullName evidence="2">Uncharacterized protein</fullName>
    </submittedName>
</protein>
<reference evidence="2 3" key="1">
    <citation type="journal article" date="2016" name="Nat. Commun.">
        <title>Thousands of microbial genomes shed light on interconnected biogeochemical processes in an aquifer system.</title>
        <authorList>
            <person name="Anantharaman K."/>
            <person name="Brown C.T."/>
            <person name="Hug L.A."/>
            <person name="Sharon I."/>
            <person name="Castelle C.J."/>
            <person name="Probst A.J."/>
            <person name="Thomas B.C."/>
            <person name="Singh A."/>
            <person name="Wilkins M.J."/>
            <person name="Karaoz U."/>
            <person name="Brodie E.L."/>
            <person name="Williams K.H."/>
            <person name="Hubbard S.S."/>
            <person name="Banfield J.F."/>
        </authorList>
    </citation>
    <scope>NUCLEOTIDE SEQUENCE [LARGE SCALE GENOMIC DNA]</scope>
</reference>
<gene>
    <name evidence="2" type="ORF">A3C93_03075</name>
</gene>
<evidence type="ECO:0000313" key="3">
    <source>
        <dbReference type="Proteomes" id="UP000178636"/>
    </source>
</evidence>
<dbReference type="EMBL" id="MHLO01000049">
    <property type="protein sequence ID" value="OGZ10651.1"/>
    <property type="molecule type" value="Genomic_DNA"/>
</dbReference>
<keyword evidence="1" id="KW-0812">Transmembrane</keyword>
<comment type="caution">
    <text evidence="2">The sequence shown here is derived from an EMBL/GenBank/DDBJ whole genome shotgun (WGS) entry which is preliminary data.</text>
</comment>
<evidence type="ECO:0000313" key="2">
    <source>
        <dbReference type="EMBL" id="OGZ10651.1"/>
    </source>
</evidence>
<sequence length="164" mass="17695">MVEIILESMNFPAFCDNPACGTVFASGFAFNNATNVALTGNKSGPCPKCGSTGHIPDGVFNFVGNSIEILSAPEGTIREISIFSQIVREAYEQKLSSEVVAERIQREVPAFSGIAAIFPKTRGGWYSFLALLVAVAGFVYGQKSNNIEQNITVNQVLGQMYINF</sequence>
<dbReference type="Proteomes" id="UP000178636">
    <property type="component" value="Unassembled WGS sequence"/>
</dbReference>
<organism evidence="2 3">
    <name type="scientific">Candidatus Lloydbacteria bacterium RIFCSPHIGHO2_02_FULL_54_17</name>
    <dbReference type="NCBI Taxonomy" id="1798664"/>
    <lineage>
        <taxon>Bacteria</taxon>
        <taxon>Candidatus Lloydiibacteriota</taxon>
    </lineage>
</organism>
<keyword evidence="1" id="KW-1133">Transmembrane helix</keyword>